<feature type="compositionally biased region" description="Polar residues" evidence="1">
    <location>
        <begin position="203"/>
        <end position="216"/>
    </location>
</feature>
<dbReference type="Proteomes" id="UP001221142">
    <property type="component" value="Unassembled WGS sequence"/>
</dbReference>
<sequence>MHKALRSICQGSVVGDAEMLLFYAFRGPDTGDLQAGTIHGHSKHNNVNFGGEELGKKYGEPWSEFAEEVIPRPDVEPALTVSVNADGAVTLPILDIETVSLQILCRLLRQFFEQSWRVARPEAGIPWDRITSEPAKFYDINKFAFPVAVKESALLTTAEALMMFEFLASMTNAFAFSPRLPTKEPAAQPSPSPPKPTAGQEDTAITTSKAVVNATQPGPDGKGAATGSSDSPPQPDIERPDLTIPVPKTPVLPPDQVPEPVIKPTRRKRKR</sequence>
<keyword evidence="3" id="KW-1185">Reference proteome</keyword>
<evidence type="ECO:0000313" key="2">
    <source>
        <dbReference type="EMBL" id="KAJ7618020.1"/>
    </source>
</evidence>
<evidence type="ECO:0000256" key="1">
    <source>
        <dbReference type="SAM" id="MobiDB-lite"/>
    </source>
</evidence>
<gene>
    <name evidence="2" type="ORF">FB45DRAFT_216895</name>
</gene>
<comment type="caution">
    <text evidence="2">The sequence shown here is derived from an EMBL/GenBank/DDBJ whole genome shotgun (WGS) entry which is preliminary data.</text>
</comment>
<proteinExistence type="predicted"/>
<name>A0AAD7BE58_9AGAR</name>
<feature type="region of interest" description="Disordered" evidence="1">
    <location>
        <begin position="180"/>
        <end position="271"/>
    </location>
</feature>
<feature type="compositionally biased region" description="Pro residues" evidence="1">
    <location>
        <begin position="247"/>
        <end position="257"/>
    </location>
</feature>
<accession>A0AAD7BE58</accession>
<organism evidence="2 3">
    <name type="scientific">Roridomyces roridus</name>
    <dbReference type="NCBI Taxonomy" id="1738132"/>
    <lineage>
        <taxon>Eukaryota</taxon>
        <taxon>Fungi</taxon>
        <taxon>Dikarya</taxon>
        <taxon>Basidiomycota</taxon>
        <taxon>Agaricomycotina</taxon>
        <taxon>Agaricomycetes</taxon>
        <taxon>Agaricomycetidae</taxon>
        <taxon>Agaricales</taxon>
        <taxon>Marasmiineae</taxon>
        <taxon>Mycenaceae</taxon>
        <taxon>Roridomyces</taxon>
    </lineage>
</organism>
<protein>
    <submittedName>
        <fullName evidence="2">Uncharacterized protein</fullName>
    </submittedName>
</protein>
<dbReference type="EMBL" id="JARKIF010000020">
    <property type="protein sequence ID" value="KAJ7618020.1"/>
    <property type="molecule type" value="Genomic_DNA"/>
</dbReference>
<reference evidence="2" key="1">
    <citation type="submission" date="2023-03" db="EMBL/GenBank/DDBJ databases">
        <title>Massive genome expansion in bonnet fungi (Mycena s.s.) driven by repeated elements and novel gene families across ecological guilds.</title>
        <authorList>
            <consortium name="Lawrence Berkeley National Laboratory"/>
            <person name="Harder C.B."/>
            <person name="Miyauchi S."/>
            <person name="Viragh M."/>
            <person name="Kuo A."/>
            <person name="Thoen E."/>
            <person name="Andreopoulos B."/>
            <person name="Lu D."/>
            <person name="Skrede I."/>
            <person name="Drula E."/>
            <person name="Henrissat B."/>
            <person name="Morin E."/>
            <person name="Kohler A."/>
            <person name="Barry K."/>
            <person name="LaButti K."/>
            <person name="Morin E."/>
            <person name="Salamov A."/>
            <person name="Lipzen A."/>
            <person name="Mereny Z."/>
            <person name="Hegedus B."/>
            <person name="Baldrian P."/>
            <person name="Stursova M."/>
            <person name="Weitz H."/>
            <person name="Taylor A."/>
            <person name="Grigoriev I.V."/>
            <person name="Nagy L.G."/>
            <person name="Martin F."/>
            <person name="Kauserud H."/>
        </authorList>
    </citation>
    <scope>NUCLEOTIDE SEQUENCE</scope>
    <source>
        <strain evidence="2">9284</strain>
    </source>
</reference>
<dbReference type="AlphaFoldDB" id="A0AAD7BE58"/>
<evidence type="ECO:0000313" key="3">
    <source>
        <dbReference type="Proteomes" id="UP001221142"/>
    </source>
</evidence>